<dbReference type="OrthoDB" id="66510at2759"/>
<evidence type="ECO:0000313" key="3">
    <source>
        <dbReference type="Proteomes" id="UP000016922"/>
    </source>
</evidence>
<evidence type="ECO:0008006" key="4">
    <source>
        <dbReference type="Google" id="ProtNLM"/>
    </source>
</evidence>
<keyword evidence="3" id="KW-1185">Reference proteome</keyword>
<gene>
    <name evidence="2" type="ORF">GLAREA_08750</name>
</gene>
<dbReference type="GO" id="GO:0031624">
    <property type="term" value="F:ubiquitin conjugating enzyme binding"/>
    <property type="evidence" value="ECO:0007669"/>
    <property type="project" value="TreeGrafter"/>
</dbReference>
<dbReference type="GO" id="GO:0006513">
    <property type="term" value="P:protein monoubiquitination"/>
    <property type="evidence" value="ECO:0007669"/>
    <property type="project" value="TreeGrafter"/>
</dbReference>
<protein>
    <recommendedName>
        <fullName evidence="4">Ubiquitin-conjugating enzyme E2C-binding protein</fullName>
    </recommendedName>
</protein>
<dbReference type="OMA" id="QAMKVFY"/>
<dbReference type="HOGENOM" id="CLU_029122_1_1_1"/>
<feature type="region of interest" description="Disordered" evidence="1">
    <location>
        <begin position="152"/>
        <end position="184"/>
    </location>
</feature>
<name>S3DDS5_GLAL2</name>
<dbReference type="GO" id="GO:0043161">
    <property type="term" value="P:proteasome-mediated ubiquitin-dependent protein catabolic process"/>
    <property type="evidence" value="ECO:0007669"/>
    <property type="project" value="TreeGrafter"/>
</dbReference>
<evidence type="ECO:0000256" key="1">
    <source>
        <dbReference type="SAM" id="MobiDB-lite"/>
    </source>
</evidence>
<dbReference type="GO" id="GO:0051865">
    <property type="term" value="P:protein autoubiquitination"/>
    <property type="evidence" value="ECO:0007669"/>
    <property type="project" value="TreeGrafter"/>
</dbReference>
<dbReference type="PANTHER" id="PTHR31531:SF2">
    <property type="entry name" value="E3 UBIQUITIN-PROTEIN LIGASE E3D"/>
    <property type="match status" value="1"/>
</dbReference>
<dbReference type="EMBL" id="KE145352">
    <property type="protein sequence ID" value="EPE36587.1"/>
    <property type="molecule type" value="Genomic_DNA"/>
</dbReference>
<dbReference type="InterPro" id="IPR019193">
    <property type="entry name" value="UBQ-conj_enz_E2-bd_prot"/>
</dbReference>
<dbReference type="GO" id="GO:0000209">
    <property type="term" value="P:protein polyubiquitination"/>
    <property type="evidence" value="ECO:0007669"/>
    <property type="project" value="TreeGrafter"/>
</dbReference>
<dbReference type="GeneID" id="19467798"/>
<dbReference type="RefSeq" id="XP_008075902.1">
    <property type="nucleotide sequence ID" value="XM_008077711.1"/>
</dbReference>
<dbReference type="GO" id="GO:0061630">
    <property type="term" value="F:ubiquitin protein ligase activity"/>
    <property type="evidence" value="ECO:0007669"/>
    <property type="project" value="TreeGrafter"/>
</dbReference>
<organism evidence="2 3">
    <name type="scientific">Glarea lozoyensis (strain ATCC 20868 / MF5171)</name>
    <dbReference type="NCBI Taxonomy" id="1116229"/>
    <lineage>
        <taxon>Eukaryota</taxon>
        <taxon>Fungi</taxon>
        <taxon>Dikarya</taxon>
        <taxon>Ascomycota</taxon>
        <taxon>Pezizomycotina</taxon>
        <taxon>Leotiomycetes</taxon>
        <taxon>Helotiales</taxon>
        <taxon>Helotiaceae</taxon>
        <taxon>Glarea</taxon>
    </lineage>
</organism>
<dbReference type="GO" id="GO:0030332">
    <property type="term" value="F:cyclin binding"/>
    <property type="evidence" value="ECO:0007669"/>
    <property type="project" value="TreeGrafter"/>
</dbReference>
<dbReference type="GO" id="GO:0000151">
    <property type="term" value="C:ubiquitin ligase complex"/>
    <property type="evidence" value="ECO:0007669"/>
    <property type="project" value="TreeGrafter"/>
</dbReference>
<dbReference type="GO" id="GO:0005829">
    <property type="term" value="C:cytosol"/>
    <property type="evidence" value="ECO:0007669"/>
    <property type="project" value="TreeGrafter"/>
</dbReference>
<dbReference type="Pfam" id="PF09814">
    <property type="entry name" value="HECT_2"/>
    <property type="match status" value="1"/>
</dbReference>
<dbReference type="eggNOG" id="KOG4784">
    <property type="taxonomic scope" value="Eukaryota"/>
</dbReference>
<reference evidence="2 3" key="1">
    <citation type="journal article" date="2013" name="BMC Genomics">
        <title>Genomics-driven discovery of the pneumocandin biosynthetic gene cluster in the fungus Glarea lozoyensis.</title>
        <authorList>
            <person name="Chen L."/>
            <person name="Yue Q."/>
            <person name="Zhang X."/>
            <person name="Xiang M."/>
            <person name="Wang C."/>
            <person name="Li S."/>
            <person name="Che Y."/>
            <person name="Ortiz-Lopez F.J."/>
            <person name="Bills G.F."/>
            <person name="Liu X."/>
            <person name="An Z."/>
        </authorList>
    </citation>
    <scope>NUCLEOTIDE SEQUENCE [LARGE SCALE GENOMIC DNA]</scope>
    <source>
        <strain evidence="3">ATCC 20868 / MF5171</strain>
    </source>
</reference>
<dbReference type="STRING" id="1116229.S3DDS5"/>
<dbReference type="Proteomes" id="UP000016922">
    <property type="component" value="Unassembled WGS sequence"/>
</dbReference>
<dbReference type="AlphaFoldDB" id="S3DDS5"/>
<evidence type="ECO:0000313" key="2">
    <source>
        <dbReference type="EMBL" id="EPE36587.1"/>
    </source>
</evidence>
<dbReference type="GO" id="GO:0005634">
    <property type="term" value="C:nucleus"/>
    <property type="evidence" value="ECO:0007669"/>
    <property type="project" value="TreeGrafter"/>
</dbReference>
<dbReference type="PANTHER" id="PTHR31531">
    <property type="entry name" value="E3 UBIQUITIN-PROTEIN LIGASE E3D FAMILY MEMBER"/>
    <property type="match status" value="1"/>
</dbReference>
<dbReference type="KEGG" id="glz:GLAREA_08750"/>
<proteinExistence type="predicted"/>
<sequence length="459" mass="50344">MAGVKPLIYAELLSNIRQVSVIAALNTPSDSSTRVEVLDGGRQILVSHQDLSSVLILPGQVTLYSQLQQPVSGQKEVSWRLPLASAPSSGRVVANLQENETPWSARDLGEDAEFSCRECSAIIIKNGSIKDWKDLPSENWAEMMEFWHCHKPDVPKHEQNGPNNGSSDHKHHSHTDSNANRGYGANSKFIARKSTGFVDPTTFLLASADCSNIQGLQKSELSNKQLDYQPLSCLGCNQYLGIVDPQAEGVRLYKWRLLCNSRPSSQPNGSTTGSILEAPSLSVFFASELIRMHLSQCVSRILLSPISWKPAQVSTTPTKTSFPKFISLWVLSPGLKVSGLGASPDSPVNSSNDLNSTTQSLLRSLQLNPKRPGSSKGNSTSKSSQIACGLKVKLFWNHVDEKAAIELQDREDTEELSLPVEAIEELSACLQNSANILPPSARRFQTWNVGLLDRYEQPR</sequence>
<accession>S3DDS5</accession>